<accession>A1WXI0</accession>
<feature type="transmembrane region" description="Helical" evidence="1">
    <location>
        <begin position="185"/>
        <end position="206"/>
    </location>
</feature>
<dbReference type="HOGENOM" id="CLU_069074_0_0_6"/>
<protein>
    <recommendedName>
        <fullName evidence="4">Photosynthetic complex assembly protein 2</fullName>
    </recommendedName>
</protein>
<keyword evidence="1" id="KW-0472">Membrane</keyword>
<dbReference type="EMBL" id="CP000544">
    <property type="protein sequence ID" value="ABM62392.1"/>
    <property type="molecule type" value="Genomic_DNA"/>
</dbReference>
<evidence type="ECO:0000313" key="2">
    <source>
        <dbReference type="EMBL" id="ABM62392.1"/>
    </source>
</evidence>
<sequence>MVEYLLPALFALFLWWFSTGVVIYLDNLPVHTFRWSMLGGTVGLALGLYGVAATSTDTSVGGAYLAFTSALLVWAWVELSYYTNYLTGPRQVRCPQDCSGWRHFGHALQSNVYHEVAIVVLGVVLAILTWGDGNLVALWTFLVLAWMHESARVNVFLGVRNLNEEFVPDHMHFLRGFMRRRPMNLFFPFSVSISTVALVLLVQAAMAPGIDAFTAVGLTLVATLMALAILEHWFLVIPMPTAFLWQWGLKARNRGDQGVATKTADADASSS</sequence>
<dbReference type="STRING" id="349124.Hhal_1628"/>
<gene>
    <name evidence="2" type="ordered locus">Hhal_1628</name>
</gene>
<feature type="transmembrane region" description="Helical" evidence="1">
    <location>
        <begin position="64"/>
        <end position="83"/>
    </location>
</feature>
<feature type="transmembrane region" description="Helical" evidence="1">
    <location>
        <begin position="32"/>
        <end position="52"/>
    </location>
</feature>
<dbReference type="RefSeq" id="WP_011814414.1">
    <property type="nucleotide sequence ID" value="NC_008789.1"/>
</dbReference>
<dbReference type="KEGG" id="hha:Hhal_1628"/>
<dbReference type="OrthoDB" id="152369at2"/>
<feature type="transmembrane region" description="Helical" evidence="1">
    <location>
        <begin position="112"/>
        <end position="130"/>
    </location>
</feature>
<feature type="transmembrane region" description="Helical" evidence="1">
    <location>
        <begin position="6"/>
        <end position="25"/>
    </location>
</feature>
<evidence type="ECO:0000256" key="1">
    <source>
        <dbReference type="SAM" id="Phobius"/>
    </source>
</evidence>
<name>A1WXI0_HALHL</name>
<dbReference type="eggNOG" id="COG0523">
    <property type="taxonomic scope" value="Bacteria"/>
</dbReference>
<reference evidence="3" key="1">
    <citation type="submission" date="2006-12" db="EMBL/GenBank/DDBJ databases">
        <title>Complete sequence of Halorhodospira halophila SL1.</title>
        <authorList>
            <consortium name="US DOE Joint Genome Institute"/>
            <person name="Copeland A."/>
            <person name="Lucas S."/>
            <person name="Lapidus A."/>
            <person name="Barry K."/>
            <person name="Detter J.C."/>
            <person name="Glavina del Rio T."/>
            <person name="Hammon N."/>
            <person name="Israni S."/>
            <person name="Dalin E."/>
            <person name="Tice H."/>
            <person name="Pitluck S."/>
            <person name="Saunders E."/>
            <person name="Brettin T."/>
            <person name="Bruce D."/>
            <person name="Han C."/>
            <person name="Tapia R."/>
            <person name="Schmutz J."/>
            <person name="Larimer F."/>
            <person name="Land M."/>
            <person name="Hauser L."/>
            <person name="Kyrpides N."/>
            <person name="Mikhailova N."/>
            <person name="Hoff W."/>
            <person name="Richardson P."/>
        </authorList>
    </citation>
    <scope>NUCLEOTIDE SEQUENCE [LARGE SCALE GENOMIC DNA]</scope>
    <source>
        <strain evidence="3">DSM 244 / SL1</strain>
    </source>
</reference>
<dbReference type="InterPro" id="IPR017496">
    <property type="entry name" value="Photo_alph_chp2"/>
</dbReference>
<proteinExistence type="predicted"/>
<dbReference type="Proteomes" id="UP000000647">
    <property type="component" value="Chromosome"/>
</dbReference>
<keyword evidence="3" id="KW-1185">Reference proteome</keyword>
<keyword evidence="1" id="KW-0812">Transmembrane</keyword>
<keyword evidence="1" id="KW-1133">Transmembrane helix</keyword>
<organism evidence="2 3">
    <name type="scientific">Halorhodospira halophila (strain DSM 244 / SL1)</name>
    <name type="common">Ectothiorhodospira halophila (strain DSM 244 / SL1)</name>
    <dbReference type="NCBI Taxonomy" id="349124"/>
    <lineage>
        <taxon>Bacteria</taxon>
        <taxon>Pseudomonadati</taxon>
        <taxon>Pseudomonadota</taxon>
        <taxon>Gammaproteobacteria</taxon>
        <taxon>Chromatiales</taxon>
        <taxon>Ectothiorhodospiraceae</taxon>
        <taxon>Halorhodospira</taxon>
    </lineage>
</organism>
<dbReference type="Pfam" id="PF12291">
    <property type="entry name" value="DUF3623"/>
    <property type="match status" value="1"/>
</dbReference>
<dbReference type="AlphaFoldDB" id="A1WXI0"/>
<reference evidence="2 3" key="2">
    <citation type="journal article" date="2013" name="Stand. Genomic Sci.">
        <title>Complete genome sequence of Halorhodospira halophila SL1.</title>
        <authorList>
            <person name="Challacombe J.F."/>
            <person name="Majid S."/>
            <person name="Deole R."/>
            <person name="Brettin T.S."/>
            <person name="Bruce D."/>
            <person name="Delano S.F."/>
            <person name="Detter J.C."/>
            <person name="Gleasner C.D."/>
            <person name="Han C.S."/>
            <person name="Misra M."/>
            <person name="Reitenga K.G."/>
            <person name="Mikhailova N."/>
            <person name="Woyke T."/>
            <person name="Pitluck S."/>
            <person name="Nolan M."/>
            <person name="Land M.L."/>
            <person name="Saunders E."/>
            <person name="Tapia R."/>
            <person name="Lapidus A."/>
            <person name="Ivanova N."/>
            <person name="Hoff W.D."/>
        </authorList>
    </citation>
    <scope>NUCLEOTIDE SEQUENCE [LARGE SCALE GENOMIC DNA]</scope>
    <source>
        <strain evidence="3">DSM 244 / SL1</strain>
    </source>
</reference>
<evidence type="ECO:0000313" key="3">
    <source>
        <dbReference type="Proteomes" id="UP000000647"/>
    </source>
</evidence>
<dbReference type="NCBIfam" id="TIGR03055">
    <property type="entry name" value="photo_alph_chp2"/>
    <property type="match status" value="1"/>
</dbReference>
<evidence type="ECO:0008006" key="4">
    <source>
        <dbReference type="Google" id="ProtNLM"/>
    </source>
</evidence>